<dbReference type="Proteomes" id="UP000000429">
    <property type="component" value="Chromosome"/>
</dbReference>
<dbReference type="AlphaFoldDB" id="O25421"/>
<accession>O25421</accession>
<protein>
    <recommendedName>
        <fullName evidence="3">DUF1104 domain-containing protein</fullName>
    </recommendedName>
</protein>
<evidence type="ECO:0008006" key="3">
    <source>
        <dbReference type="Google" id="ProtNLM"/>
    </source>
</evidence>
<dbReference type="Gene3D" id="1.20.120.1430">
    <property type="entry name" value="HP0721 helical bundle"/>
    <property type="match status" value="1"/>
</dbReference>
<dbReference type="STRING" id="85962.HP_0719"/>
<gene>
    <name evidence="1" type="ordered locus">HP_0719</name>
</gene>
<dbReference type="InterPro" id="IPR038310">
    <property type="entry name" value="DUF1104_sf"/>
</dbReference>
<dbReference type="PhylomeDB" id="O25421"/>
<keyword evidence="2" id="KW-1185">Reference proteome</keyword>
<proteinExistence type="predicted"/>
<dbReference type="EnsemblBacteria" id="AAD07775">
    <property type="protein sequence ID" value="AAD07775"/>
    <property type="gene ID" value="HP_0719"/>
</dbReference>
<sequence length="109" mass="12240">MVKCQNLLSSCGKNLDNKGLGMRRSLAFYLLALLGLQVLGARDFSQLKNEELLKLAGTLPSNEAIDYRMEVSKRLKTLNAEDAKKFRANFSRIARKNLSKMSEGFQKNA</sequence>
<dbReference type="InParanoid" id="O25421"/>
<dbReference type="InterPro" id="IPR009488">
    <property type="entry name" value="DUF1104"/>
</dbReference>
<dbReference type="PIR" id="G64609">
    <property type="entry name" value="G64609"/>
</dbReference>
<dbReference type="EMBL" id="AE000511">
    <property type="protein sequence ID" value="AAD07775.1"/>
    <property type="molecule type" value="Genomic_DNA"/>
</dbReference>
<name>O25421_HELPY</name>
<dbReference type="PaxDb" id="85962-C694_03700"/>
<dbReference type="KEGG" id="hpy:HP_0719"/>
<evidence type="ECO:0000313" key="2">
    <source>
        <dbReference type="Proteomes" id="UP000000429"/>
    </source>
</evidence>
<dbReference type="Pfam" id="PF06518">
    <property type="entry name" value="DUF1104"/>
    <property type="match status" value="1"/>
</dbReference>
<reference evidence="1 2" key="1">
    <citation type="journal article" date="1997" name="Nature">
        <title>The complete genome sequence of the gastric pathogen Helicobacter pylori.</title>
        <authorList>
            <person name="Tomb J.-F."/>
            <person name="White O."/>
            <person name="Kerlavage A.R."/>
            <person name="Clayton R.A."/>
            <person name="Sutton G.G."/>
            <person name="Fleischmann R.D."/>
            <person name="Ketchum K.A."/>
            <person name="Klenk H.P."/>
            <person name="Gill S."/>
            <person name="Dougherty B.A."/>
            <person name="Nelson K."/>
            <person name="Quackenbush J."/>
            <person name="Zhou L."/>
            <person name="Kirkness E.F."/>
            <person name="Peterson S."/>
            <person name="Loftus B."/>
            <person name="Richardson D."/>
            <person name="Dodson R."/>
            <person name="Khalak H.G."/>
            <person name="Glodek A."/>
            <person name="McKenney K."/>
            <person name="Fitzegerald L.M."/>
            <person name="Lee N."/>
            <person name="Adams M.D."/>
            <person name="Hickey E.K."/>
            <person name="Berg D.E."/>
            <person name="Gocayne J.D."/>
            <person name="Utterback T.R."/>
            <person name="Peterson J.D."/>
            <person name="Kelley J.M."/>
            <person name="Karp P.D."/>
            <person name="Smith H.O."/>
            <person name="Fraser C.M."/>
            <person name="Venter J.C."/>
        </authorList>
    </citation>
    <scope>NUCLEOTIDE SEQUENCE [LARGE SCALE GENOMIC DNA]</scope>
    <source>
        <strain evidence="2">ATCC 700392 / 26695</strain>
    </source>
</reference>
<evidence type="ECO:0000313" key="1">
    <source>
        <dbReference type="EMBL" id="AAD07775.1"/>
    </source>
</evidence>
<organism evidence="1 2">
    <name type="scientific">Helicobacter pylori (strain ATCC 700392 / 26695)</name>
    <name type="common">Campylobacter pylori</name>
    <dbReference type="NCBI Taxonomy" id="85962"/>
    <lineage>
        <taxon>Bacteria</taxon>
        <taxon>Pseudomonadati</taxon>
        <taxon>Campylobacterota</taxon>
        <taxon>Epsilonproteobacteria</taxon>
        <taxon>Campylobacterales</taxon>
        <taxon>Helicobacteraceae</taxon>
        <taxon>Helicobacter</taxon>
    </lineage>
</organism>